<comment type="caution">
    <text evidence="1">The sequence shown here is derived from an EMBL/GenBank/DDBJ whole genome shotgun (WGS) entry which is preliminary data.</text>
</comment>
<keyword evidence="2" id="KW-1185">Reference proteome</keyword>
<dbReference type="Proteomes" id="UP001162992">
    <property type="component" value="Chromosome 19"/>
</dbReference>
<sequence length="981" mass="107259">MAMTLQQALRSLCIKSGWCYAVFWKQKRRSRMVLTYEDGYYDNEKPMSASNWAPLPLIIGNHMSSENNGMHEREKRVYGYDATGVEDQIGLAVTKMFYHVYSLGEGIIGRVALTGKHRWIFGGEDDVHASEVNTYPAGWANQFTVGIKTIAVVAVPQGVVQLGSTYMIMEDINLVGRIRSLFATLQNGSGTCLSKASETQNRTPHNVHMPVSLPIVGSMTMPAVVDGPSNLHLTKSGQDSLVDVPRTELNSFWSNSLGVVGNGNNGTHFVHQPQFSIAAKAPRLQIENSFHHSQTPQLAQPFTSFSSQIAPAPNIKSGLSGSLSPNSKFSSSLLGHWNINDITSSLQLIPIDSVRKENMQCPSLIEDFTFSPIMSSSAAIVTRTEETSENCIDVAEMLAENPPKSKISPISKCQIQEELFSPPLKSASIASSSQLQIPGSESIKVDPFEVVASTPIEQCQGWGRDIVNKDTHSSSVEKDAEYSIPIKVDLKDSELTFSGVCESSLNGSWLGLDVLDDVDAFVASLAKDGCSQVEPASLTHSQPNMCDELSEVLAPIYKKGSSIYKKGSLKDGLEECDENKFLSSFEFMDPFQSCTEHGLSQALLSSSYLIEETIMSETKAEPLLEAIVAGLTDVPKPVCPNSTRSSLYQTPTSTSHTGSQTNTHKNFNSSEMGLPLADRDESRTSVTHIPLKSFTSGKSFLSGRTYETDTEASIKLRSVQELTETSSSVHVEEGKSKKSQESVITESLSGKKTEESGKGGRKRVRPGEASRPRPKDRQQIQDRVRELREIVPNGAKCSIDALLERTIKHMHFLQTVTQHGGKWKNSGEEGREHDSSILGMEQLENGASWALELGGQGMGCPIVVKNLSQPGQLLVEMMCDEKGLFLEIADTIRGLGLTILKGVMEARNDKIQAQFIVEAARDVHRVEILWALTQLLQPTATTSSTVTSQGLVESRSLDSSPIISVFRQDSLAPLCMRQGLR</sequence>
<accession>A0ACC2AS89</accession>
<proteinExistence type="predicted"/>
<reference evidence="2" key="1">
    <citation type="journal article" date="2024" name="Proc. Natl. Acad. Sci. U.S.A.">
        <title>Extraordinary preservation of gene collinearity over three hundred million years revealed in homosporous lycophytes.</title>
        <authorList>
            <person name="Li C."/>
            <person name="Wickell D."/>
            <person name="Kuo L.Y."/>
            <person name="Chen X."/>
            <person name="Nie B."/>
            <person name="Liao X."/>
            <person name="Peng D."/>
            <person name="Ji J."/>
            <person name="Jenkins J."/>
            <person name="Williams M."/>
            <person name="Shu S."/>
            <person name="Plott C."/>
            <person name="Barry K."/>
            <person name="Rajasekar S."/>
            <person name="Grimwood J."/>
            <person name="Han X."/>
            <person name="Sun S."/>
            <person name="Hou Z."/>
            <person name="He W."/>
            <person name="Dai G."/>
            <person name="Sun C."/>
            <person name="Schmutz J."/>
            <person name="Leebens-Mack J.H."/>
            <person name="Li F.W."/>
            <person name="Wang L."/>
        </authorList>
    </citation>
    <scope>NUCLEOTIDE SEQUENCE [LARGE SCALE GENOMIC DNA]</scope>
    <source>
        <strain evidence="2">cv. PW_Plant_1</strain>
    </source>
</reference>
<evidence type="ECO:0000313" key="1">
    <source>
        <dbReference type="EMBL" id="KAJ7520409.1"/>
    </source>
</evidence>
<evidence type="ECO:0000313" key="2">
    <source>
        <dbReference type="Proteomes" id="UP001162992"/>
    </source>
</evidence>
<organism evidence="1 2">
    <name type="scientific">Diphasiastrum complanatum</name>
    <name type="common">Issler's clubmoss</name>
    <name type="synonym">Lycopodium complanatum</name>
    <dbReference type="NCBI Taxonomy" id="34168"/>
    <lineage>
        <taxon>Eukaryota</taxon>
        <taxon>Viridiplantae</taxon>
        <taxon>Streptophyta</taxon>
        <taxon>Embryophyta</taxon>
        <taxon>Tracheophyta</taxon>
        <taxon>Lycopodiopsida</taxon>
        <taxon>Lycopodiales</taxon>
        <taxon>Lycopodiaceae</taxon>
        <taxon>Lycopodioideae</taxon>
        <taxon>Diphasiastrum</taxon>
    </lineage>
</organism>
<protein>
    <submittedName>
        <fullName evidence="1">Uncharacterized protein</fullName>
    </submittedName>
</protein>
<gene>
    <name evidence="1" type="ORF">O6H91_19G004800</name>
</gene>
<name>A0ACC2AS89_DIPCM</name>
<dbReference type="EMBL" id="CM055110">
    <property type="protein sequence ID" value="KAJ7520409.1"/>
    <property type="molecule type" value="Genomic_DNA"/>
</dbReference>